<comment type="caution">
    <text evidence="3">The sequence shown here is derived from an EMBL/GenBank/DDBJ whole genome shotgun (WGS) entry which is preliminary data.</text>
</comment>
<gene>
    <name evidence="3" type="ORF">GCM10011572_49060</name>
</gene>
<evidence type="ECO:0000259" key="2">
    <source>
        <dbReference type="Pfam" id="PF14341"/>
    </source>
</evidence>
<feature type="domain" description="PilX/PilW C-terminal" evidence="1">
    <location>
        <begin position="101"/>
        <end position="193"/>
    </location>
</feature>
<evidence type="ECO:0000259" key="1">
    <source>
        <dbReference type="Pfam" id="PF13681"/>
    </source>
</evidence>
<dbReference type="Proteomes" id="UP000622638">
    <property type="component" value="Unassembled WGS sequence"/>
</dbReference>
<evidence type="ECO:0000313" key="4">
    <source>
        <dbReference type="Proteomes" id="UP000622638"/>
    </source>
</evidence>
<feature type="domain" description="Type 4 fimbrial biogenesis protein PilX N-terminal" evidence="2">
    <location>
        <begin position="11"/>
        <end position="57"/>
    </location>
</feature>
<dbReference type="Pfam" id="PF13681">
    <property type="entry name" value="PilX"/>
    <property type="match status" value="1"/>
</dbReference>
<proteinExistence type="predicted"/>
<accession>A0ABQ1LB01</accession>
<keyword evidence="4" id="KW-1185">Reference proteome</keyword>
<evidence type="ECO:0008006" key="5">
    <source>
        <dbReference type="Google" id="ProtNLM"/>
    </source>
</evidence>
<organism evidence="3 4">
    <name type="scientific">Pseudoduganella buxea</name>
    <dbReference type="NCBI Taxonomy" id="1949069"/>
    <lineage>
        <taxon>Bacteria</taxon>
        <taxon>Pseudomonadati</taxon>
        <taxon>Pseudomonadota</taxon>
        <taxon>Betaproteobacteria</taxon>
        <taxon>Burkholderiales</taxon>
        <taxon>Oxalobacteraceae</taxon>
        <taxon>Telluria group</taxon>
        <taxon>Pseudoduganella</taxon>
    </lineage>
</organism>
<dbReference type="InterPro" id="IPR025746">
    <property type="entry name" value="PilX_N_dom"/>
</dbReference>
<dbReference type="Pfam" id="PF14341">
    <property type="entry name" value="PilX_N"/>
    <property type="match status" value="1"/>
</dbReference>
<dbReference type="InterPro" id="IPR025205">
    <property type="entry name" value="PilX/PilW_C"/>
</dbReference>
<dbReference type="RefSeq" id="WP_188916092.1">
    <property type="nucleotide sequence ID" value="NZ_BMKG01000031.1"/>
</dbReference>
<sequence length="199" mass="21095">MRRGLPGWRQRGATLVASLVMLVAVLLLAASAANVSMMGEKSARAERDRHIALQSAEDALMDAERDIEGAAGGPAGRRALFGAVQAFTAGHGRPCGSGLAQGLCERTAPGEAPAWQAVDLRDERHSAALGTFTGAAMETGQGFLPLRRPRYIVERLPYRPPGAEVGVDGGYLYRVTAIGFGSREGTQVVLQATQRRPED</sequence>
<protein>
    <recommendedName>
        <fullName evidence="5">Pilus assembly protein PilX</fullName>
    </recommendedName>
</protein>
<evidence type="ECO:0000313" key="3">
    <source>
        <dbReference type="EMBL" id="GGC21790.1"/>
    </source>
</evidence>
<reference evidence="4" key="1">
    <citation type="journal article" date="2019" name="Int. J. Syst. Evol. Microbiol.">
        <title>The Global Catalogue of Microorganisms (GCM) 10K type strain sequencing project: providing services to taxonomists for standard genome sequencing and annotation.</title>
        <authorList>
            <consortium name="The Broad Institute Genomics Platform"/>
            <consortium name="The Broad Institute Genome Sequencing Center for Infectious Disease"/>
            <person name="Wu L."/>
            <person name="Ma J."/>
        </authorList>
    </citation>
    <scope>NUCLEOTIDE SEQUENCE [LARGE SCALE GENOMIC DNA]</scope>
    <source>
        <strain evidence="4">CGMCC 1.15931</strain>
    </source>
</reference>
<dbReference type="EMBL" id="BMKG01000031">
    <property type="protein sequence ID" value="GGC21790.1"/>
    <property type="molecule type" value="Genomic_DNA"/>
</dbReference>
<name>A0ABQ1LB01_9BURK</name>